<sequence length="152" mass="17012">MTKVLAAVRTLDQFGISDRAGAASVSVALQDVGIISESNVLNVVDRNKIRRGRTDARTTLLSQVIKDYGHDQFDLYLDGRKDRTLSMEDNRRKVIIEEHISLVKEPGSEYIGHVSINFGREQIIGNDIYSFLSCFDNDIDVTKLVATEHLST</sequence>
<protein>
    <submittedName>
        <fullName evidence="1">Uncharacterized protein</fullName>
    </submittedName>
</protein>
<comment type="caution">
    <text evidence="1">The sequence shown here is derived from an EMBL/GenBank/DDBJ whole genome shotgun (WGS) entry which is preliminary data.</text>
</comment>
<keyword evidence="2" id="KW-1185">Reference proteome</keyword>
<name>A0A4Y2DFM9_ARAVE</name>
<dbReference type="Proteomes" id="UP000499080">
    <property type="component" value="Unassembled WGS sequence"/>
</dbReference>
<proteinExistence type="predicted"/>
<organism evidence="1 2">
    <name type="scientific">Araneus ventricosus</name>
    <name type="common">Orbweaver spider</name>
    <name type="synonym">Epeira ventricosa</name>
    <dbReference type="NCBI Taxonomy" id="182803"/>
    <lineage>
        <taxon>Eukaryota</taxon>
        <taxon>Metazoa</taxon>
        <taxon>Ecdysozoa</taxon>
        <taxon>Arthropoda</taxon>
        <taxon>Chelicerata</taxon>
        <taxon>Arachnida</taxon>
        <taxon>Araneae</taxon>
        <taxon>Araneomorphae</taxon>
        <taxon>Entelegynae</taxon>
        <taxon>Araneoidea</taxon>
        <taxon>Araneidae</taxon>
        <taxon>Araneus</taxon>
    </lineage>
</organism>
<accession>A0A4Y2DFM9</accession>
<gene>
    <name evidence="1" type="ORF">AVEN_266925_1</name>
</gene>
<reference evidence="1 2" key="1">
    <citation type="journal article" date="2019" name="Sci. Rep.">
        <title>Orb-weaving spider Araneus ventricosus genome elucidates the spidroin gene catalogue.</title>
        <authorList>
            <person name="Kono N."/>
            <person name="Nakamura H."/>
            <person name="Ohtoshi R."/>
            <person name="Moran D.A.P."/>
            <person name="Shinohara A."/>
            <person name="Yoshida Y."/>
            <person name="Fujiwara M."/>
            <person name="Mori M."/>
            <person name="Tomita M."/>
            <person name="Arakawa K."/>
        </authorList>
    </citation>
    <scope>NUCLEOTIDE SEQUENCE [LARGE SCALE GENOMIC DNA]</scope>
</reference>
<dbReference type="OrthoDB" id="6783620at2759"/>
<dbReference type="AlphaFoldDB" id="A0A4Y2DFM9"/>
<dbReference type="EMBL" id="BGPR01000353">
    <property type="protein sequence ID" value="GBM15039.1"/>
    <property type="molecule type" value="Genomic_DNA"/>
</dbReference>
<evidence type="ECO:0000313" key="2">
    <source>
        <dbReference type="Proteomes" id="UP000499080"/>
    </source>
</evidence>
<evidence type="ECO:0000313" key="1">
    <source>
        <dbReference type="EMBL" id="GBM15039.1"/>
    </source>
</evidence>